<proteinExistence type="predicted"/>
<keyword evidence="1" id="KW-1133">Transmembrane helix</keyword>
<sequence length="295" mass="33794">MNRKEFSQRILHDSGYRDKVADIVQDNTSYYCKKWKNDHHTGFDWNWAAFLLTPFWLAYRFMYSFVFIYFGGVLFISLSTLIIPFIIYYTSLPEISLLLLPGIFLLLISTFFGWQGNALYAGHARTLIDKQEQKQPIAPLFNKKGKSLASGILVPVIAAACLAVPLQIVYSWYNTGTLPKGIFVFDEYTGAPESIVDVMNKELPVFEKYQSSIQLLYHGETAVAGQVFHVQLFHRENTGKSWTLIHEKSYTFFSSDKVKLNLLDAEGPQADTGEYLVEVYLDEELVGSRRFDITL</sequence>
<keyword evidence="1" id="KW-0812">Transmembrane</keyword>
<name>A0A1H3QF79_9BACI</name>
<dbReference type="InterPro" id="IPR024399">
    <property type="entry name" value="DUF2628"/>
</dbReference>
<dbReference type="EMBL" id="FNPI01000006">
    <property type="protein sequence ID" value="SDZ12224.1"/>
    <property type="molecule type" value="Genomic_DNA"/>
</dbReference>
<evidence type="ECO:0000313" key="3">
    <source>
        <dbReference type="Proteomes" id="UP000198935"/>
    </source>
</evidence>
<evidence type="ECO:0000256" key="1">
    <source>
        <dbReference type="SAM" id="Phobius"/>
    </source>
</evidence>
<dbReference type="Pfam" id="PF10947">
    <property type="entry name" value="DUF2628"/>
    <property type="match status" value="1"/>
</dbReference>
<evidence type="ECO:0000313" key="2">
    <source>
        <dbReference type="EMBL" id="SDZ12224.1"/>
    </source>
</evidence>
<keyword evidence="1" id="KW-0472">Membrane</keyword>
<evidence type="ECO:0008006" key="4">
    <source>
        <dbReference type="Google" id="ProtNLM"/>
    </source>
</evidence>
<reference evidence="3" key="1">
    <citation type="submission" date="2016-10" db="EMBL/GenBank/DDBJ databases">
        <authorList>
            <person name="Varghese N."/>
            <person name="Submissions S."/>
        </authorList>
    </citation>
    <scope>NUCLEOTIDE SEQUENCE [LARGE SCALE GENOMIC DNA]</scope>
    <source>
        <strain evidence="3">SP</strain>
    </source>
</reference>
<keyword evidence="3" id="KW-1185">Reference proteome</keyword>
<feature type="transmembrane region" description="Helical" evidence="1">
    <location>
        <begin position="95"/>
        <end position="114"/>
    </location>
</feature>
<feature type="transmembrane region" description="Helical" evidence="1">
    <location>
        <begin position="152"/>
        <end position="173"/>
    </location>
</feature>
<gene>
    <name evidence="2" type="ORF">SAMN05421736_106157</name>
</gene>
<accession>A0A1H3QF79</accession>
<dbReference type="Proteomes" id="UP000198935">
    <property type="component" value="Unassembled WGS sequence"/>
</dbReference>
<organism evidence="2 3">
    <name type="scientific">Evansella caseinilytica</name>
    <dbReference type="NCBI Taxonomy" id="1503961"/>
    <lineage>
        <taxon>Bacteria</taxon>
        <taxon>Bacillati</taxon>
        <taxon>Bacillota</taxon>
        <taxon>Bacilli</taxon>
        <taxon>Bacillales</taxon>
        <taxon>Bacillaceae</taxon>
        <taxon>Evansella</taxon>
    </lineage>
</organism>
<feature type="transmembrane region" description="Helical" evidence="1">
    <location>
        <begin position="66"/>
        <end position="89"/>
    </location>
</feature>
<protein>
    <recommendedName>
        <fullName evidence="4">DUF2628 domain-containing protein</fullName>
    </recommendedName>
</protein>
<dbReference type="AlphaFoldDB" id="A0A1H3QF79"/>